<dbReference type="Pfam" id="PF18306">
    <property type="entry name" value="LDcluster4"/>
    <property type="match status" value="1"/>
</dbReference>
<dbReference type="PANTHER" id="PTHR43393">
    <property type="entry name" value="CYTOKININ RIBOSIDE 5'-MONOPHOSPHATE PHOSPHORIBOHYDROLASE"/>
    <property type="match status" value="1"/>
</dbReference>
<organism evidence="1 2">
    <name type="scientific">Haloferax larsenii</name>
    <dbReference type="NCBI Taxonomy" id="302484"/>
    <lineage>
        <taxon>Archaea</taxon>
        <taxon>Methanobacteriati</taxon>
        <taxon>Methanobacteriota</taxon>
        <taxon>Stenosarchaea group</taxon>
        <taxon>Halobacteria</taxon>
        <taxon>Halobacteriales</taxon>
        <taxon>Haloferacaceae</taxon>
        <taxon>Haloferax</taxon>
    </lineage>
</organism>
<dbReference type="RefSeq" id="WP_074795414.1">
    <property type="nucleotide sequence ID" value="NZ_FOAD01000007.1"/>
</dbReference>
<dbReference type="GO" id="GO:0005829">
    <property type="term" value="C:cytosol"/>
    <property type="evidence" value="ECO:0007669"/>
    <property type="project" value="TreeGrafter"/>
</dbReference>
<dbReference type="SUPFAM" id="SSF102405">
    <property type="entry name" value="MCP/YpsA-like"/>
    <property type="match status" value="1"/>
</dbReference>
<reference evidence="1 2" key="1">
    <citation type="submission" date="2016-10" db="EMBL/GenBank/DDBJ databases">
        <authorList>
            <person name="de Groot N.N."/>
        </authorList>
    </citation>
    <scope>NUCLEOTIDE SEQUENCE [LARGE SCALE GENOMIC DNA]</scope>
    <source>
        <strain evidence="1 2">CDM_5</strain>
    </source>
</reference>
<accession>A0A1H7SLB0</accession>
<evidence type="ECO:0000313" key="1">
    <source>
        <dbReference type="EMBL" id="SEL72896.1"/>
    </source>
</evidence>
<proteinExistence type="predicted"/>
<dbReference type="Proteomes" id="UP000183894">
    <property type="component" value="Unassembled WGS sequence"/>
</dbReference>
<dbReference type="OrthoDB" id="9570at2157"/>
<evidence type="ECO:0008006" key="3">
    <source>
        <dbReference type="Google" id="ProtNLM"/>
    </source>
</evidence>
<dbReference type="InterPro" id="IPR005268">
    <property type="entry name" value="CHP00725"/>
</dbReference>
<dbReference type="InterPro" id="IPR052341">
    <property type="entry name" value="LOG_family_nucleotidases"/>
</dbReference>
<name>A0A1H7SLB0_HALLR</name>
<evidence type="ECO:0000313" key="2">
    <source>
        <dbReference type="Proteomes" id="UP000183894"/>
    </source>
</evidence>
<protein>
    <recommendedName>
        <fullName evidence="3">TIGR00725 family protein</fullName>
    </recommendedName>
</protein>
<dbReference type="EMBL" id="FOAD01000007">
    <property type="protein sequence ID" value="SEL72896.1"/>
    <property type="molecule type" value="Genomic_DNA"/>
</dbReference>
<dbReference type="InterPro" id="IPR041164">
    <property type="entry name" value="LDcluster4"/>
</dbReference>
<sequence length="151" mass="15690">MRVSVIGGGSAAEHAEERAVEVGRRLAQRGHTVVCGGLGGVMEAVCRGAKEGGGTTIGILPGEHRTDANEYIDVPIATGLRHARNALVVMNGDAVIAIDGAGGTLSEIGFGHVFDRPIAGLETHDIDGLDGFQSCSTPEEAVAYVEQERRE</sequence>
<dbReference type="AlphaFoldDB" id="A0A1H7SLB0"/>
<dbReference type="PANTHER" id="PTHR43393:SF3">
    <property type="entry name" value="LYSINE DECARBOXYLASE-LIKE PROTEIN"/>
    <property type="match status" value="1"/>
</dbReference>
<dbReference type="Gene3D" id="3.40.50.450">
    <property type="match status" value="1"/>
</dbReference>
<gene>
    <name evidence="1" type="ORF">SAMN04488691_107113</name>
</gene>
<dbReference type="NCBIfam" id="TIGR00725">
    <property type="entry name" value="TIGR00725 family protein"/>
    <property type="match status" value="1"/>
</dbReference>